<dbReference type="AlphaFoldDB" id="A0A183TE72"/>
<accession>A0A183TE72</accession>
<proteinExistence type="predicted"/>
<dbReference type="EMBL" id="UYSU01039300">
    <property type="protein sequence ID" value="VDM01156.1"/>
    <property type="molecule type" value="Genomic_DNA"/>
</dbReference>
<gene>
    <name evidence="1" type="ORF">SSLN_LOCUS14770</name>
</gene>
<reference evidence="1 2" key="2">
    <citation type="submission" date="2018-11" db="EMBL/GenBank/DDBJ databases">
        <authorList>
            <consortium name="Pathogen Informatics"/>
        </authorList>
    </citation>
    <scope>NUCLEOTIDE SEQUENCE [LARGE SCALE GENOMIC DNA]</scope>
    <source>
        <strain evidence="1 2">NST_G2</strain>
    </source>
</reference>
<dbReference type="WBParaSite" id="SSLN_0001532901-mRNA-1">
    <property type="protein sequence ID" value="SSLN_0001532901-mRNA-1"/>
    <property type="gene ID" value="SSLN_0001532901"/>
</dbReference>
<organism evidence="3">
    <name type="scientific">Schistocephalus solidus</name>
    <name type="common">Tapeworm</name>
    <dbReference type="NCBI Taxonomy" id="70667"/>
    <lineage>
        <taxon>Eukaryota</taxon>
        <taxon>Metazoa</taxon>
        <taxon>Spiralia</taxon>
        <taxon>Lophotrochozoa</taxon>
        <taxon>Platyhelminthes</taxon>
        <taxon>Cestoda</taxon>
        <taxon>Eucestoda</taxon>
        <taxon>Diphyllobothriidea</taxon>
        <taxon>Diphyllobothriidae</taxon>
        <taxon>Schistocephalus</taxon>
    </lineage>
</organism>
<protein>
    <submittedName>
        <fullName evidence="3">KH_dom_type_1 domain-containing protein</fullName>
    </submittedName>
</protein>
<dbReference type="Proteomes" id="UP000275846">
    <property type="component" value="Unassembled WGS sequence"/>
</dbReference>
<reference evidence="3" key="1">
    <citation type="submission" date="2016-06" db="UniProtKB">
        <authorList>
            <consortium name="WormBaseParasite"/>
        </authorList>
    </citation>
    <scope>IDENTIFICATION</scope>
</reference>
<evidence type="ECO:0000313" key="1">
    <source>
        <dbReference type="EMBL" id="VDM01156.1"/>
    </source>
</evidence>
<dbReference type="OrthoDB" id="6258995at2759"/>
<evidence type="ECO:0000313" key="3">
    <source>
        <dbReference type="WBParaSite" id="SSLN_0001532901-mRNA-1"/>
    </source>
</evidence>
<sequence length="88" mass="10010">MVGNESKDALDRDNCVVIQGLPESNAHTSKERISAALARFQHLRNDILHSGKTMTIRATFMLEKRDIKQSQNLRPRPIKIVLDNKEEA</sequence>
<evidence type="ECO:0000313" key="2">
    <source>
        <dbReference type="Proteomes" id="UP000275846"/>
    </source>
</evidence>
<name>A0A183TE72_SCHSO</name>
<keyword evidence="2" id="KW-1185">Reference proteome</keyword>